<dbReference type="EMBL" id="HG970333">
    <property type="protein sequence ID" value="CEF79814.1"/>
    <property type="molecule type" value="Genomic_DNA"/>
</dbReference>
<sequence>MTSGGWSVWINQVYGYCFPTTEREYECLAVKGKQKLFCKIEGLSEWNIFKEVRQ</sequence>
<evidence type="ECO:0000313" key="2">
    <source>
        <dbReference type="EnsemblFungi" id="CEF79814"/>
    </source>
</evidence>
<reference evidence="2 3" key="2">
    <citation type="journal article" date="2010" name="Nature">
        <title>Comparative genomics reveals mobile pathogenicity chromosomes in Fusarium.</title>
        <authorList>
            <person name="Ma L.J."/>
            <person name="van der Does H.C."/>
            <person name="Borkovich K.A."/>
            <person name="Coleman J.J."/>
            <person name="Daboussi M.J."/>
            <person name="Di Pietro A."/>
            <person name="Dufresne M."/>
            <person name="Freitag M."/>
            <person name="Grabherr M."/>
            <person name="Henrissat B."/>
            <person name="Houterman P.M."/>
            <person name="Kang S."/>
            <person name="Shim W.B."/>
            <person name="Woloshuk C."/>
            <person name="Xie X."/>
            <person name="Xu J.R."/>
            <person name="Antoniw J."/>
            <person name="Baker S.E."/>
            <person name="Bluhm B.H."/>
            <person name="Breakspear A."/>
            <person name="Brown D.W."/>
            <person name="Butchko R.A."/>
            <person name="Chapman S."/>
            <person name="Coulson R."/>
            <person name="Coutinho P.M."/>
            <person name="Danchin E.G."/>
            <person name="Diener A."/>
            <person name="Gale L.R."/>
            <person name="Gardiner D.M."/>
            <person name="Goff S."/>
            <person name="Hammond-Kosack K.E."/>
            <person name="Hilburn K."/>
            <person name="Hua-Van A."/>
            <person name="Jonkers W."/>
            <person name="Kazan K."/>
            <person name="Kodira C.D."/>
            <person name="Koehrsen M."/>
            <person name="Kumar L."/>
            <person name="Lee Y.H."/>
            <person name="Li L."/>
            <person name="Manners J.M."/>
            <person name="Miranda-Saavedra D."/>
            <person name="Mukherjee M."/>
            <person name="Park G."/>
            <person name="Park J."/>
            <person name="Park S.Y."/>
            <person name="Proctor R.H."/>
            <person name="Regev A."/>
            <person name="Ruiz-Roldan M.C."/>
            <person name="Sain D."/>
            <person name="Sakthikumar S."/>
            <person name="Sykes S."/>
            <person name="Schwartz D.C."/>
            <person name="Turgeon B.G."/>
            <person name="Wapinski I."/>
            <person name="Yoder O."/>
            <person name="Young S."/>
            <person name="Zeng Q."/>
            <person name="Zhou S."/>
            <person name="Galagan J."/>
            <person name="Cuomo C.A."/>
            <person name="Kistler H.C."/>
            <person name="Rep M."/>
        </authorList>
    </citation>
    <scope>GENOME REANNOTATION</scope>
    <source>
        <strain evidence="3">ATCC MYA-4620 / CBS 123657 / FGSC 9075 / NRRL 31084 / PH-1</strain>
        <strain evidence="2">PH-1 / ATCC MYA-4620 / FGSC 9075 / NRRL 31084</strain>
    </source>
</reference>
<name>A0A0E0S8I9_GIBZE</name>
<dbReference type="InParanoid" id="A0A0E0S8I9"/>
<gene>
    <name evidence="1" type="ORF">FGRAMPH1_01T16029</name>
</gene>
<organism evidence="2">
    <name type="scientific">Gibberella zeae (strain ATCC MYA-4620 / CBS 123657 / FGSC 9075 / NRRL 31084 / PH-1)</name>
    <name type="common">Wheat head blight fungus</name>
    <name type="synonym">Fusarium graminearum</name>
    <dbReference type="NCBI Taxonomy" id="229533"/>
    <lineage>
        <taxon>Eukaryota</taxon>
        <taxon>Fungi</taxon>
        <taxon>Dikarya</taxon>
        <taxon>Ascomycota</taxon>
        <taxon>Pezizomycotina</taxon>
        <taxon>Sordariomycetes</taxon>
        <taxon>Hypocreomycetidae</taxon>
        <taxon>Hypocreales</taxon>
        <taxon>Nectriaceae</taxon>
        <taxon>Fusarium</taxon>
    </lineage>
</organism>
<accession>A0A0E0S8I9</accession>
<proteinExistence type="predicted"/>
<reference evidence="2" key="5">
    <citation type="submission" date="2017-01" db="UniProtKB">
        <authorList>
            <consortium name="EnsemblFungi"/>
        </authorList>
    </citation>
    <scope>IDENTIFICATION</scope>
    <source>
        <strain evidence="2">PH-1 / ATCC MYA-4620 / FGSC 9075 / NRRL 31084</strain>
    </source>
</reference>
<evidence type="ECO:0000313" key="3">
    <source>
        <dbReference type="Proteomes" id="UP000070720"/>
    </source>
</evidence>
<dbReference type="Proteomes" id="UP000070720">
    <property type="component" value="Chromosome 2"/>
</dbReference>
<reference evidence="1 3" key="4">
    <citation type="journal article" date="2015" name="BMC Genomics">
        <title>The completed genome sequence of the pathogenic ascomycete fungus Fusarium graminearum.</title>
        <authorList>
            <person name="King R."/>
            <person name="Urban M."/>
            <person name="Hammond-Kosack M.C."/>
            <person name="Hassani-Pak K."/>
            <person name="Hammond-Kosack K.E."/>
        </authorList>
    </citation>
    <scope>NUCLEOTIDE SEQUENCE [LARGE SCALE GENOMIC DNA]</scope>
    <source>
        <strain evidence="3">ATCC MYA-4620 / CBS 123657 / FGSC 9075 / NRRL 31084 / PH-1</strain>
        <strain evidence="1">PH-1</strain>
    </source>
</reference>
<keyword evidence="3" id="KW-1185">Reference proteome</keyword>
<evidence type="ECO:0000313" key="1">
    <source>
        <dbReference type="EMBL" id="CEF79814.1"/>
    </source>
</evidence>
<reference evidence="2 3" key="1">
    <citation type="journal article" date="2007" name="Science">
        <title>The Fusarium graminearum genome reveals a link between localized polymorphism and pathogen specialization.</title>
        <authorList>
            <person name="Cuomo C.A."/>
            <person name="Gueldener U."/>
            <person name="Xu J.-R."/>
            <person name="Trail F."/>
            <person name="Turgeon B.G."/>
            <person name="Di Pietro A."/>
            <person name="Walton J.D."/>
            <person name="Ma L.-J."/>
            <person name="Baker S.E."/>
            <person name="Rep M."/>
            <person name="Adam G."/>
            <person name="Antoniw J."/>
            <person name="Baldwin T."/>
            <person name="Calvo S.E."/>
            <person name="Chang Y.-L."/>
            <person name="DeCaprio D."/>
            <person name="Gale L.R."/>
            <person name="Gnerre S."/>
            <person name="Goswami R.S."/>
            <person name="Hammond-Kosack K."/>
            <person name="Harris L.J."/>
            <person name="Hilburn K."/>
            <person name="Kennell J.C."/>
            <person name="Kroken S."/>
            <person name="Magnuson J.K."/>
            <person name="Mannhaupt G."/>
            <person name="Mauceli E.W."/>
            <person name="Mewes H.-W."/>
            <person name="Mitterbauer R."/>
            <person name="Muehlbauer G."/>
            <person name="Muensterkoetter M."/>
            <person name="Nelson D."/>
            <person name="O'Donnell K."/>
            <person name="Ouellet T."/>
            <person name="Qi W."/>
            <person name="Quesneville H."/>
            <person name="Roncero M.I.G."/>
            <person name="Seong K.-Y."/>
            <person name="Tetko I.V."/>
            <person name="Urban M."/>
            <person name="Waalwijk C."/>
            <person name="Ward T.J."/>
            <person name="Yao J."/>
            <person name="Birren B.W."/>
            <person name="Kistler H.C."/>
        </authorList>
    </citation>
    <scope>NUCLEOTIDE SEQUENCE [LARGE SCALE GENOMIC DNA]</scope>
    <source>
        <strain evidence="3">ATCC MYA-4620 / CBS 123657 / FGSC 9075 / NRRL 31084 / PH-1</strain>
        <strain evidence="2">PH-1 / ATCC MYA-4620 / FGSC 9075 / NRRL 31084</strain>
    </source>
</reference>
<dbReference type="EnsemblFungi" id="CEF79814">
    <property type="protein sequence ID" value="CEF79814"/>
    <property type="gene ID" value="FGRRES_15660"/>
</dbReference>
<dbReference type="VEuPathDB" id="FungiDB:FGRAMPH1_01G16029"/>
<reference key="3">
    <citation type="submission" date="2014-02" db="EMBL/GenBank/DDBJ databases">
        <title>A revised Fusarium graminearum genomic reference sequence using whole shotgun re-sequencing.</title>
        <authorList>
            <person name="King R."/>
            <person name="Urban M."/>
            <person name="Hassani-Pak K."/>
            <person name="Hammond-Kosack K."/>
        </authorList>
    </citation>
    <scope>NUCLEOTIDE SEQUENCE</scope>
    <source>
        <strain>PH-1</strain>
    </source>
</reference>
<protein>
    <submittedName>
        <fullName evidence="1">Chromosome 2, complete genome</fullName>
    </submittedName>
</protein>
<dbReference type="AlphaFoldDB" id="A0A0E0S8I9"/>